<protein>
    <submittedName>
        <fullName evidence="2">Uncharacterized protein</fullName>
    </submittedName>
</protein>
<organism evidence="2">
    <name type="scientific">marine sediment metagenome</name>
    <dbReference type="NCBI Taxonomy" id="412755"/>
    <lineage>
        <taxon>unclassified sequences</taxon>
        <taxon>metagenomes</taxon>
        <taxon>ecological metagenomes</taxon>
    </lineage>
</organism>
<dbReference type="AlphaFoldDB" id="A0A0F9A9R8"/>
<comment type="caution">
    <text evidence="2">The sequence shown here is derived from an EMBL/GenBank/DDBJ whole genome shotgun (WGS) entry which is preliminary data.</text>
</comment>
<dbReference type="EMBL" id="LAZR01047147">
    <property type="protein sequence ID" value="KKK94900.1"/>
    <property type="molecule type" value="Genomic_DNA"/>
</dbReference>
<reference evidence="2" key="1">
    <citation type="journal article" date="2015" name="Nature">
        <title>Complex archaea that bridge the gap between prokaryotes and eukaryotes.</title>
        <authorList>
            <person name="Spang A."/>
            <person name="Saw J.H."/>
            <person name="Jorgensen S.L."/>
            <person name="Zaremba-Niedzwiedzka K."/>
            <person name="Martijn J."/>
            <person name="Lind A.E."/>
            <person name="van Eijk R."/>
            <person name="Schleper C."/>
            <person name="Guy L."/>
            <person name="Ettema T.J."/>
        </authorList>
    </citation>
    <scope>NUCLEOTIDE SEQUENCE</scope>
</reference>
<keyword evidence="1" id="KW-0472">Membrane</keyword>
<accession>A0A0F9A9R8</accession>
<keyword evidence="1" id="KW-1133">Transmembrane helix</keyword>
<gene>
    <name evidence="2" type="ORF">LCGC14_2678210</name>
</gene>
<sequence>MLTTFVALSDPNGIGVEINPVVHYLGWPVAITFRLGWIAIVVWLWFIRWNKHGAYKAYLMILTTAILIMSLFNVGQQWNLNATNRIKCAVFSTKYGQDLLKSQLDINEIEYFVSAC</sequence>
<feature type="transmembrane region" description="Helical" evidence="1">
    <location>
        <begin position="25"/>
        <end position="46"/>
    </location>
</feature>
<evidence type="ECO:0000256" key="1">
    <source>
        <dbReference type="SAM" id="Phobius"/>
    </source>
</evidence>
<proteinExistence type="predicted"/>
<keyword evidence="1" id="KW-0812">Transmembrane</keyword>
<name>A0A0F9A9R8_9ZZZZ</name>
<feature type="transmembrane region" description="Helical" evidence="1">
    <location>
        <begin position="58"/>
        <end position="78"/>
    </location>
</feature>
<evidence type="ECO:0000313" key="2">
    <source>
        <dbReference type="EMBL" id="KKK94900.1"/>
    </source>
</evidence>